<proteinExistence type="predicted"/>
<keyword evidence="1" id="KW-0812">Transmembrane</keyword>
<dbReference type="PATRIC" id="fig|1354253.4.peg.3666"/>
<accession>A0A1B7HSN1</accession>
<dbReference type="AlphaFoldDB" id="A0A1B7HSN1"/>
<gene>
    <name evidence="2" type="ORF">M977_03599</name>
</gene>
<sequence>MNKHTDNVSYNKLLKGTGIFIVLFIAMCWVLTKTEERDQQVKSQQSVEAPVEAVPAPPVEDSVPEAAVYRYTPKELLEAFDANELRITHKLNGNILALRGKISDIGLSLGKPVIGISIPDTSKTIRVFFDSDMVDLVSRLNVGDYVLVGSPDVSLNPFGTIHLRNASLLNDTASN</sequence>
<organism evidence="2 3">
    <name type="scientific">Buttiauxella gaviniae ATCC 51604</name>
    <dbReference type="NCBI Taxonomy" id="1354253"/>
    <lineage>
        <taxon>Bacteria</taxon>
        <taxon>Pseudomonadati</taxon>
        <taxon>Pseudomonadota</taxon>
        <taxon>Gammaproteobacteria</taxon>
        <taxon>Enterobacterales</taxon>
        <taxon>Enterobacteriaceae</taxon>
        <taxon>Buttiauxella</taxon>
    </lineage>
</organism>
<feature type="transmembrane region" description="Helical" evidence="1">
    <location>
        <begin position="13"/>
        <end position="32"/>
    </location>
</feature>
<keyword evidence="1" id="KW-1133">Transmembrane helix</keyword>
<dbReference type="EMBL" id="LXEP01000031">
    <property type="protein sequence ID" value="OAT18677.1"/>
    <property type="molecule type" value="Genomic_DNA"/>
</dbReference>
<name>A0A1B7HSN1_9ENTR</name>
<evidence type="ECO:0008006" key="4">
    <source>
        <dbReference type="Google" id="ProtNLM"/>
    </source>
</evidence>
<protein>
    <recommendedName>
        <fullName evidence="4">tRNA_anti-like</fullName>
    </recommendedName>
</protein>
<keyword evidence="1" id="KW-0472">Membrane</keyword>
<dbReference type="RefSeq" id="WP_064517628.1">
    <property type="nucleotide sequence ID" value="NZ_LXEP01000031.1"/>
</dbReference>
<comment type="caution">
    <text evidence="2">The sequence shown here is derived from an EMBL/GenBank/DDBJ whole genome shotgun (WGS) entry which is preliminary data.</text>
</comment>
<dbReference type="Proteomes" id="UP000078504">
    <property type="component" value="Unassembled WGS sequence"/>
</dbReference>
<evidence type="ECO:0000313" key="3">
    <source>
        <dbReference type="Proteomes" id="UP000078504"/>
    </source>
</evidence>
<evidence type="ECO:0000313" key="2">
    <source>
        <dbReference type="EMBL" id="OAT18677.1"/>
    </source>
</evidence>
<evidence type="ECO:0000256" key="1">
    <source>
        <dbReference type="SAM" id="Phobius"/>
    </source>
</evidence>
<reference evidence="2 3" key="1">
    <citation type="submission" date="2016-04" db="EMBL/GenBank/DDBJ databases">
        <title>ATOL: Assembling a taxonomically balanced genome-scale reconstruction of the evolutionary history of the Enterobacteriaceae.</title>
        <authorList>
            <person name="Plunkett G.III."/>
            <person name="Neeno-Eckwall E.C."/>
            <person name="Glasner J.D."/>
            <person name="Perna N.T."/>
        </authorList>
    </citation>
    <scope>NUCLEOTIDE SEQUENCE [LARGE SCALE GENOMIC DNA]</scope>
    <source>
        <strain evidence="2 3">ATCC 51604</strain>
    </source>
</reference>